<protein>
    <recommendedName>
        <fullName evidence="1">PIN-like domain-containing protein</fullName>
    </recommendedName>
</protein>
<reference evidence="2" key="1">
    <citation type="submission" date="2023-07" db="EMBL/GenBank/DDBJ databases">
        <title>Sorghum-associated microbial communities from plants grown in Nebraska, USA.</title>
        <authorList>
            <person name="Schachtman D."/>
        </authorList>
    </citation>
    <scope>NUCLEOTIDE SEQUENCE</scope>
    <source>
        <strain evidence="2">DS3315</strain>
    </source>
</reference>
<evidence type="ECO:0000313" key="3">
    <source>
        <dbReference type="Proteomes" id="UP001224845"/>
    </source>
</evidence>
<accession>A0AAW8E7T5</accession>
<comment type="caution">
    <text evidence="2">The sequence shown here is derived from an EMBL/GenBank/DDBJ whole genome shotgun (WGS) entry which is preliminary data.</text>
</comment>
<dbReference type="RefSeq" id="WP_307591410.1">
    <property type="nucleotide sequence ID" value="NZ_JAUSRV010000001.1"/>
</dbReference>
<dbReference type="AlphaFoldDB" id="A0AAW8E7T5"/>
<evidence type="ECO:0000259" key="1">
    <source>
        <dbReference type="Pfam" id="PF18475"/>
    </source>
</evidence>
<evidence type="ECO:0000313" key="2">
    <source>
        <dbReference type="EMBL" id="MDP9968832.1"/>
    </source>
</evidence>
<proteinExistence type="predicted"/>
<organism evidence="2 3">
    <name type="scientific">Variovorax paradoxus</name>
    <dbReference type="NCBI Taxonomy" id="34073"/>
    <lineage>
        <taxon>Bacteria</taxon>
        <taxon>Pseudomonadati</taxon>
        <taxon>Pseudomonadota</taxon>
        <taxon>Betaproteobacteria</taxon>
        <taxon>Burkholderiales</taxon>
        <taxon>Comamonadaceae</taxon>
        <taxon>Variovorax</taxon>
    </lineage>
</organism>
<dbReference type="EMBL" id="JAUSRV010000001">
    <property type="protein sequence ID" value="MDP9968832.1"/>
    <property type="molecule type" value="Genomic_DNA"/>
</dbReference>
<gene>
    <name evidence="2" type="ORF">J2W39_000055</name>
</gene>
<name>A0AAW8E7T5_VARPD</name>
<dbReference type="Pfam" id="PF18475">
    <property type="entry name" value="PIN7"/>
    <property type="match status" value="1"/>
</dbReference>
<feature type="domain" description="PIN-like" evidence="1">
    <location>
        <begin position="9"/>
        <end position="107"/>
    </location>
</feature>
<dbReference type="InterPro" id="IPR041494">
    <property type="entry name" value="PIN7"/>
</dbReference>
<dbReference type="Proteomes" id="UP001224845">
    <property type="component" value="Unassembled WGS sequence"/>
</dbReference>
<sequence length="200" mass="22123">MGLRINYVLIDYESVQPEALSVLHEDHFRLIVFVGATQAKVSFETAAALQRMGSRADYVKIAGIGPNALDFHIAFYIGQLALQEGSPYFHIISKDTGFDPLIRHLKDRKILAARWRNVTEIPLLKVSNAKSPAEKLAIIVEHLKTRGAARPRKVKTLTNTIGALFQKQMSEEELLALIGELQAQGLVSVSDTNVSYSLPA</sequence>